<dbReference type="OrthoDB" id="9812926at2"/>
<evidence type="ECO:0000313" key="3">
    <source>
        <dbReference type="Proteomes" id="UP000004664"/>
    </source>
</evidence>
<dbReference type="Gene3D" id="1.10.760.10">
    <property type="entry name" value="Cytochrome c-like domain"/>
    <property type="match status" value="1"/>
</dbReference>
<dbReference type="InterPro" id="IPR015943">
    <property type="entry name" value="WD40/YVTN_repeat-like_dom_sf"/>
</dbReference>
<dbReference type="Pfam" id="PF24684">
    <property type="entry name" value="Vgb_lyase"/>
    <property type="match status" value="1"/>
</dbReference>
<accession>G3IUJ4</accession>
<dbReference type="InterPro" id="IPR036909">
    <property type="entry name" value="Cyt_c-like_dom_sf"/>
</dbReference>
<feature type="signal peptide" evidence="1">
    <location>
        <begin position="1"/>
        <end position="22"/>
    </location>
</feature>
<dbReference type="SUPFAM" id="SSF101898">
    <property type="entry name" value="NHL repeat"/>
    <property type="match status" value="1"/>
</dbReference>
<protein>
    <recommendedName>
        <fullName evidence="4">Streptogramin lyase</fullName>
    </recommendedName>
</protein>
<organism evidence="2 3">
    <name type="scientific">Methylobacter tundripaludum (strain ATCC BAA-1195 / DSM 17260 / SV96)</name>
    <dbReference type="NCBI Taxonomy" id="697282"/>
    <lineage>
        <taxon>Bacteria</taxon>
        <taxon>Pseudomonadati</taxon>
        <taxon>Pseudomonadota</taxon>
        <taxon>Gammaproteobacteria</taxon>
        <taxon>Methylococcales</taxon>
        <taxon>Methylococcaceae</taxon>
        <taxon>Methylobacter</taxon>
    </lineage>
</organism>
<evidence type="ECO:0000313" key="2">
    <source>
        <dbReference type="EMBL" id="EGW22717.1"/>
    </source>
</evidence>
<dbReference type="InterPro" id="IPR051344">
    <property type="entry name" value="Vgb"/>
</dbReference>
<name>G3IUJ4_METTV</name>
<evidence type="ECO:0008006" key="4">
    <source>
        <dbReference type="Google" id="ProtNLM"/>
    </source>
</evidence>
<dbReference type="HOGENOM" id="CLU_583695_0_0_6"/>
<dbReference type="PANTHER" id="PTHR40274">
    <property type="entry name" value="VIRGINIAMYCIN B LYASE"/>
    <property type="match status" value="1"/>
</dbReference>
<dbReference type="InterPro" id="IPR011110">
    <property type="entry name" value="Reg_prop"/>
</dbReference>
<dbReference type="EMBL" id="JH109152">
    <property type="protein sequence ID" value="EGW22717.1"/>
    <property type="molecule type" value="Genomic_DNA"/>
</dbReference>
<dbReference type="AlphaFoldDB" id="G3IUJ4"/>
<keyword evidence="3" id="KW-1185">Reference proteome</keyword>
<gene>
    <name evidence="2" type="ORF">Mettu_1541</name>
</gene>
<proteinExistence type="predicted"/>
<dbReference type="STRING" id="697282.Mettu_1541"/>
<dbReference type="GO" id="GO:0020037">
    <property type="term" value="F:heme binding"/>
    <property type="evidence" value="ECO:0007669"/>
    <property type="project" value="InterPro"/>
</dbReference>
<dbReference type="GO" id="GO:0009055">
    <property type="term" value="F:electron transfer activity"/>
    <property type="evidence" value="ECO:0007669"/>
    <property type="project" value="InterPro"/>
</dbReference>
<keyword evidence="1" id="KW-0732">Signal</keyword>
<dbReference type="RefSeq" id="WP_006890685.1">
    <property type="nucleotide sequence ID" value="NZ_JH109152.1"/>
</dbReference>
<dbReference type="PANTHER" id="PTHR40274:SF3">
    <property type="entry name" value="VIRGINIAMYCIN B LYASE"/>
    <property type="match status" value="1"/>
</dbReference>
<dbReference type="SUPFAM" id="SSF63829">
    <property type="entry name" value="Calcium-dependent phosphotriesterase"/>
    <property type="match status" value="1"/>
</dbReference>
<dbReference type="Gene3D" id="2.130.10.10">
    <property type="entry name" value="YVTN repeat-like/Quinoprotein amine dehydrogenase"/>
    <property type="match status" value="2"/>
</dbReference>
<dbReference type="PROSITE" id="PS51257">
    <property type="entry name" value="PROKAR_LIPOPROTEIN"/>
    <property type="match status" value="1"/>
</dbReference>
<dbReference type="eggNOG" id="COG4257">
    <property type="taxonomic scope" value="Bacteria"/>
</dbReference>
<feature type="chain" id="PRO_5003445891" description="Streptogramin lyase" evidence="1">
    <location>
        <begin position="23"/>
        <end position="468"/>
    </location>
</feature>
<evidence type="ECO:0000256" key="1">
    <source>
        <dbReference type="SAM" id="SignalP"/>
    </source>
</evidence>
<sequence precursor="true">MKKILYWLSAALLAVLTQNCFAAACGPVYGADSIAEDKDGNIWVAHYEDVRLGRLEPNSGRFEEYLPTTQANSAVLNRNNQDGFSYKFDFGFNGLALDDKRGLVWSLIFNSDKVVRFSRSDRLFTEVELPGRSFGRFVLPIDGEGNLWILAGPCCGQEGAMQLVKISPDASKQIFPLEVTRAVAPNVAFANNGQGWVSLTQDDEKQAALYAFRDQRFERITLPSEIGRIITRLHVDAQGDLWLAEGDAIWLLHDKEFKRYTIPTPGAHPSVLADDGQGNLWFTEWHGNKIGRIAANGEITEFPIPAEEESPLALTVAADGKVWFSTMFNYELFRLDPATGNIQSFPLPTPSNWSKNAAAGLSACVIKPKDALTIASAKASPVAVAPGGTTPPLRHPKGYPDEPGAAAFEQNCHTACHSWYRMDKAANRRSDWRPTVERMIDFNKAAIPAEQRDVIVDYLNRHYTMVKH</sequence>
<dbReference type="Proteomes" id="UP000004664">
    <property type="component" value="Unassembled WGS sequence"/>
</dbReference>
<reference evidence="2 3" key="1">
    <citation type="submission" date="2011-06" db="EMBL/GenBank/DDBJ databases">
        <title>Genomic sequence of Methylobacter tundripaludum SV96.</title>
        <authorList>
            <consortium name="US DOE Joint Genome Institute"/>
            <person name="Lucas S."/>
            <person name="Han J."/>
            <person name="Lapidus A."/>
            <person name="Cheng J.-F."/>
            <person name="Goodwin L."/>
            <person name="Pitluck S."/>
            <person name="Held B."/>
            <person name="Detter J.C."/>
            <person name="Han C."/>
            <person name="Tapia R."/>
            <person name="Land M."/>
            <person name="Hauser L."/>
            <person name="Kyrpides N."/>
            <person name="Ivanova N."/>
            <person name="Ovchinnikova G."/>
            <person name="Pagani I."/>
            <person name="Klotz M.G."/>
            <person name="Dispirito A.A."/>
            <person name="Murrell J.C."/>
            <person name="Dunfield P."/>
            <person name="Kalyuzhnaya M.G."/>
            <person name="Svenning M."/>
            <person name="Trotsenko Y.A."/>
            <person name="Stein L.Y."/>
            <person name="Woyke T."/>
        </authorList>
    </citation>
    <scope>NUCLEOTIDE SEQUENCE [LARGE SCALE GENOMIC DNA]</scope>
    <source>
        <strain evidence="3">ATCC BAA-1195 / DSM 17260 / SV96</strain>
    </source>
</reference>
<dbReference type="Pfam" id="PF07494">
    <property type="entry name" value="Reg_prop"/>
    <property type="match status" value="1"/>
</dbReference>